<comment type="cofactor">
    <cofactor evidence="1">
        <name>Fe(2+)</name>
        <dbReference type="ChEBI" id="CHEBI:29033"/>
    </cofactor>
</comment>
<dbReference type="SUPFAM" id="SSF51197">
    <property type="entry name" value="Clavaminate synthase-like"/>
    <property type="match status" value="1"/>
</dbReference>
<evidence type="ECO:0000256" key="1">
    <source>
        <dbReference type="ARBA" id="ARBA00001954"/>
    </source>
</evidence>
<dbReference type="PANTHER" id="PTHR20883">
    <property type="entry name" value="PHYTANOYL-COA DIOXYGENASE DOMAIN CONTAINING 1"/>
    <property type="match status" value="1"/>
</dbReference>
<sequence length="279" mass="31242">MNTETLKTSYKKNGYVVIKGLLPDDVTNRVLDDIRLSVTQITDWHKLTCNREADNICLVKYLRRVLEEDLDLYLSILRLASRFQSVYALTMHEKVLTILRDLGWKVLALPCGVAIHLVADDLKIPGGYFGWAAHQDWASAQGSLDQIGLWAPLMDVGRDFYPLEVIPGSHKRGVLPGDRNNANPRGAVIPIDPNLLDEDEFVSIELERGDVVIFSGLLIHRTGFGAQKGIRIACGARFDNVQDPTFIERGYPCAFRLHAETNPIQPGFPTQDQVSSLFD</sequence>
<keyword evidence="2" id="KW-0560">Oxidoreductase</keyword>
<dbReference type="InterPro" id="IPR008775">
    <property type="entry name" value="Phytyl_CoA_dOase-like"/>
</dbReference>
<dbReference type="GO" id="GO:0051213">
    <property type="term" value="F:dioxygenase activity"/>
    <property type="evidence" value="ECO:0007669"/>
    <property type="project" value="UniProtKB-KW"/>
</dbReference>
<name>A0ABT6V0X3_9GAMM</name>
<comment type="caution">
    <text evidence="2">The sequence shown here is derived from an EMBL/GenBank/DDBJ whole genome shotgun (WGS) entry which is preliminary data.</text>
</comment>
<reference evidence="2 3" key="1">
    <citation type="submission" date="2023-04" db="EMBL/GenBank/DDBJ databases">
        <title>Halomonas strains isolated from rhizosphere soil.</title>
        <authorList>
            <person name="Xu L."/>
            <person name="Sun J.-Q."/>
        </authorList>
    </citation>
    <scope>NUCLEOTIDE SEQUENCE [LARGE SCALE GENOMIC DNA]</scope>
    <source>
        <strain evidence="2 3">LR5S20</strain>
    </source>
</reference>
<gene>
    <name evidence="2" type="ORF">QLQ83_12275</name>
</gene>
<organism evidence="2 3">
    <name type="scientific">Halomonas rhizosphaerae</name>
    <dbReference type="NCBI Taxonomy" id="3043296"/>
    <lineage>
        <taxon>Bacteria</taxon>
        <taxon>Pseudomonadati</taxon>
        <taxon>Pseudomonadota</taxon>
        <taxon>Gammaproteobacteria</taxon>
        <taxon>Oceanospirillales</taxon>
        <taxon>Halomonadaceae</taxon>
        <taxon>Halomonas</taxon>
    </lineage>
</organism>
<accession>A0ABT6V0X3</accession>
<dbReference type="Pfam" id="PF05721">
    <property type="entry name" value="PhyH"/>
    <property type="match status" value="1"/>
</dbReference>
<protein>
    <submittedName>
        <fullName evidence="2">Phytanoyl-CoA dioxygenase family protein</fullName>
    </submittedName>
</protein>
<dbReference type="EMBL" id="JASCQP010000028">
    <property type="protein sequence ID" value="MDI5891869.1"/>
    <property type="molecule type" value="Genomic_DNA"/>
</dbReference>
<keyword evidence="3" id="KW-1185">Reference proteome</keyword>
<proteinExistence type="predicted"/>
<evidence type="ECO:0000313" key="3">
    <source>
        <dbReference type="Proteomes" id="UP001225957"/>
    </source>
</evidence>
<evidence type="ECO:0000313" key="2">
    <source>
        <dbReference type="EMBL" id="MDI5891869.1"/>
    </source>
</evidence>
<dbReference type="PANTHER" id="PTHR20883:SF48">
    <property type="entry name" value="ECTOINE DIOXYGENASE"/>
    <property type="match status" value="1"/>
</dbReference>
<dbReference type="RefSeq" id="WP_282735811.1">
    <property type="nucleotide sequence ID" value="NZ_JASCQP010000028.1"/>
</dbReference>
<keyword evidence="2" id="KW-0223">Dioxygenase</keyword>
<dbReference type="Proteomes" id="UP001225957">
    <property type="component" value="Unassembled WGS sequence"/>
</dbReference>
<dbReference type="Gene3D" id="2.60.120.620">
    <property type="entry name" value="q2cbj1_9rhob like domain"/>
    <property type="match status" value="1"/>
</dbReference>